<keyword evidence="2" id="KW-0408">Iron</keyword>
<gene>
    <name evidence="4" type="ORF">OLC1_LOCUS24140</name>
</gene>
<feature type="domain" description="Fe2OG dioxygenase" evidence="3">
    <location>
        <begin position="1"/>
        <end position="71"/>
    </location>
</feature>
<dbReference type="EMBL" id="OX459126">
    <property type="protein sequence ID" value="CAI9118220.1"/>
    <property type="molecule type" value="Genomic_DNA"/>
</dbReference>
<dbReference type="Pfam" id="PF03171">
    <property type="entry name" value="2OG-FeII_Oxy"/>
    <property type="match status" value="1"/>
</dbReference>
<keyword evidence="1" id="KW-0479">Metal-binding</keyword>
<evidence type="ECO:0000259" key="3">
    <source>
        <dbReference type="PROSITE" id="PS51471"/>
    </source>
</evidence>
<accession>A0AAV1EEN7</accession>
<dbReference type="Proteomes" id="UP001161247">
    <property type="component" value="Chromosome 9"/>
</dbReference>
<evidence type="ECO:0000256" key="1">
    <source>
        <dbReference type="ARBA" id="ARBA00022723"/>
    </source>
</evidence>
<dbReference type="PANTHER" id="PTHR47991">
    <property type="entry name" value="OXOGLUTARATE/IRON-DEPENDENT DIOXYGENASE"/>
    <property type="match status" value="1"/>
</dbReference>
<dbReference type="AlphaFoldDB" id="A0AAV1EEN7"/>
<name>A0AAV1EEN7_OLDCO</name>
<evidence type="ECO:0000313" key="5">
    <source>
        <dbReference type="Proteomes" id="UP001161247"/>
    </source>
</evidence>
<dbReference type="InterPro" id="IPR050295">
    <property type="entry name" value="Plant_2OG-oxidoreductases"/>
</dbReference>
<dbReference type="GO" id="GO:0046872">
    <property type="term" value="F:metal ion binding"/>
    <property type="evidence" value="ECO:0007669"/>
    <property type="project" value="UniProtKB-KW"/>
</dbReference>
<dbReference type="InterPro" id="IPR027443">
    <property type="entry name" value="IPNS-like_sf"/>
</dbReference>
<dbReference type="InterPro" id="IPR044861">
    <property type="entry name" value="IPNS-like_FE2OG_OXY"/>
</dbReference>
<dbReference type="Gene3D" id="2.60.120.330">
    <property type="entry name" value="B-lactam Antibiotic, Isopenicillin N Synthase, Chain"/>
    <property type="match status" value="1"/>
</dbReference>
<reference evidence="4" key="1">
    <citation type="submission" date="2023-03" db="EMBL/GenBank/DDBJ databases">
        <authorList>
            <person name="Julca I."/>
        </authorList>
    </citation>
    <scope>NUCLEOTIDE SEQUENCE</scope>
</reference>
<organism evidence="4 5">
    <name type="scientific">Oldenlandia corymbosa var. corymbosa</name>
    <dbReference type="NCBI Taxonomy" id="529605"/>
    <lineage>
        <taxon>Eukaryota</taxon>
        <taxon>Viridiplantae</taxon>
        <taxon>Streptophyta</taxon>
        <taxon>Embryophyta</taxon>
        <taxon>Tracheophyta</taxon>
        <taxon>Spermatophyta</taxon>
        <taxon>Magnoliopsida</taxon>
        <taxon>eudicotyledons</taxon>
        <taxon>Gunneridae</taxon>
        <taxon>Pentapetalae</taxon>
        <taxon>asterids</taxon>
        <taxon>lamiids</taxon>
        <taxon>Gentianales</taxon>
        <taxon>Rubiaceae</taxon>
        <taxon>Rubioideae</taxon>
        <taxon>Spermacoceae</taxon>
        <taxon>Hedyotis-Oldenlandia complex</taxon>
        <taxon>Oldenlandia</taxon>
    </lineage>
</organism>
<protein>
    <submittedName>
        <fullName evidence="4">OLC1v1019755C1</fullName>
    </submittedName>
</protein>
<keyword evidence="5" id="KW-1185">Reference proteome</keyword>
<sequence>MTILLQDQIGGLQFLHQNKWVDVPPLPGALVVNMGDMMQLITNDKFKSLNHRVLAKREGPRISVATFFRTHFGAGMDDTKVYGPIKELLSEENLQVYRETTTNEYLSVYYDRGLDGGPPLSHFKIQG</sequence>
<evidence type="ECO:0000313" key="4">
    <source>
        <dbReference type="EMBL" id="CAI9118220.1"/>
    </source>
</evidence>
<dbReference type="PROSITE" id="PS51471">
    <property type="entry name" value="FE2OG_OXY"/>
    <property type="match status" value="1"/>
</dbReference>
<dbReference type="InterPro" id="IPR005123">
    <property type="entry name" value="Oxoglu/Fe-dep_dioxygenase_dom"/>
</dbReference>
<evidence type="ECO:0000256" key="2">
    <source>
        <dbReference type="ARBA" id="ARBA00023004"/>
    </source>
</evidence>
<proteinExistence type="predicted"/>
<dbReference type="SUPFAM" id="SSF51197">
    <property type="entry name" value="Clavaminate synthase-like"/>
    <property type="match status" value="1"/>
</dbReference>